<proteinExistence type="predicted"/>
<dbReference type="EMBL" id="FWXF01000009">
    <property type="protein sequence ID" value="SMC23990.1"/>
    <property type="molecule type" value="Genomic_DNA"/>
</dbReference>
<name>A0A1W1XJ33_9BACT</name>
<dbReference type="AlphaFoldDB" id="A0A1W1XJ33"/>
<dbReference type="STRING" id="1121390.SAMN02746041_01892"/>
<evidence type="ECO:0000256" key="1">
    <source>
        <dbReference type="ARBA" id="ARBA00004790"/>
    </source>
</evidence>
<feature type="domain" description="NAD/GMP synthase" evidence="6">
    <location>
        <begin position="155"/>
        <end position="266"/>
    </location>
</feature>
<gene>
    <name evidence="7" type="ORF">SAMN02746041_01892</name>
</gene>
<evidence type="ECO:0000256" key="4">
    <source>
        <dbReference type="ARBA" id="ARBA00022840"/>
    </source>
</evidence>
<dbReference type="InterPro" id="IPR014729">
    <property type="entry name" value="Rossmann-like_a/b/a_fold"/>
</dbReference>
<dbReference type="GO" id="GO:0003952">
    <property type="term" value="F:NAD+ synthase (glutamine-hydrolyzing) activity"/>
    <property type="evidence" value="ECO:0007669"/>
    <property type="project" value="InterPro"/>
</dbReference>
<sequence length="321" mass="35933">MDLRSFVEMEEPFEAEFVAFWKRKIRAGVSRGKFHAVVLGASGGLDSAVCAALSVAAGVPVVAVQMVDRRVRGETYNPGYFDELGAERIPVDITEEVADRERRLGLPPHWTTVLGLNLLVRVAPRRMLWALMAQMKRSHADSRLGRHYERLLTAHRVRRCVLQTIAAKRGGALLNCANRTECELGFFVEGGVDDVRFGQWAPLAGLYKFQVRRLARFLALPPRLLQQSPSPGFGGVRDEHFLGPYELVDRILMGLNRGCSDAVILRALKDYAERVGRPLSRRFRPFLRTAYVEHLRQLRHLSAAKRGEGGDGSCTPPIPSH</sequence>
<protein>
    <submittedName>
        <fullName evidence="7">NAD+ synthase</fullName>
    </submittedName>
</protein>
<dbReference type="GO" id="GO:0005737">
    <property type="term" value="C:cytoplasm"/>
    <property type="evidence" value="ECO:0007669"/>
    <property type="project" value="InterPro"/>
</dbReference>
<keyword evidence="4" id="KW-0067">ATP-binding</keyword>
<dbReference type="GO" id="GO:0005524">
    <property type="term" value="F:ATP binding"/>
    <property type="evidence" value="ECO:0007669"/>
    <property type="project" value="UniProtKB-KW"/>
</dbReference>
<keyword evidence="8" id="KW-1185">Reference proteome</keyword>
<evidence type="ECO:0000256" key="2">
    <source>
        <dbReference type="ARBA" id="ARBA00022598"/>
    </source>
</evidence>
<keyword evidence="5" id="KW-0520">NAD</keyword>
<accession>A0A1W1XJ33</accession>
<dbReference type="CDD" id="cd00553">
    <property type="entry name" value="NAD_synthase"/>
    <property type="match status" value="1"/>
</dbReference>
<keyword evidence="3" id="KW-0547">Nucleotide-binding</keyword>
<dbReference type="InterPro" id="IPR003694">
    <property type="entry name" value="NAD_synthase"/>
</dbReference>
<dbReference type="GO" id="GO:0009435">
    <property type="term" value="P:NAD+ biosynthetic process"/>
    <property type="evidence" value="ECO:0007669"/>
    <property type="project" value="InterPro"/>
</dbReference>
<reference evidence="7 8" key="1">
    <citation type="submission" date="2017-04" db="EMBL/GenBank/DDBJ databases">
        <authorList>
            <person name="Afonso C.L."/>
            <person name="Miller P.J."/>
            <person name="Scott M.A."/>
            <person name="Spackman E."/>
            <person name="Goraichik I."/>
            <person name="Dimitrov K.M."/>
            <person name="Suarez D.L."/>
            <person name="Swayne D.E."/>
        </authorList>
    </citation>
    <scope>NUCLEOTIDE SEQUENCE [LARGE SCALE GENOMIC DNA]</scope>
    <source>
        <strain evidence="7 8">DSM 13146</strain>
    </source>
</reference>
<keyword evidence="2" id="KW-0436">Ligase</keyword>
<evidence type="ECO:0000313" key="8">
    <source>
        <dbReference type="Proteomes" id="UP000192783"/>
    </source>
</evidence>
<dbReference type="Gene3D" id="3.40.50.620">
    <property type="entry name" value="HUPs"/>
    <property type="match status" value="1"/>
</dbReference>
<comment type="pathway">
    <text evidence="1">Cofactor biosynthesis; NAD(+) biosynthesis.</text>
</comment>
<dbReference type="GO" id="GO:0004359">
    <property type="term" value="F:glutaminase activity"/>
    <property type="evidence" value="ECO:0007669"/>
    <property type="project" value="InterPro"/>
</dbReference>
<evidence type="ECO:0000256" key="5">
    <source>
        <dbReference type="ARBA" id="ARBA00023027"/>
    </source>
</evidence>
<evidence type="ECO:0000313" key="7">
    <source>
        <dbReference type="EMBL" id="SMC23990.1"/>
    </source>
</evidence>
<evidence type="ECO:0000259" key="6">
    <source>
        <dbReference type="Pfam" id="PF02540"/>
    </source>
</evidence>
<dbReference type="InterPro" id="IPR022310">
    <property type="entry name" value="NAD/GMP_synthase"/>
</dbReference>
<dbReference type="Pfam" id="PF02540">
    <property type="entry name" value="NAD_synthase"/>
    <property type="match status" value="2"/>
</dbReference>
<organism evidence="7 8">
    <name type="scientific">Desulfacinum hydrothermale DSM 13146</name>
    <dbReference type="NCBI Taxonomy" id="1121390"/>
    <lineage>
        <taxon>Bacteria</taxon>
        <taxon>Pseudomonadati</taxon>
        <taxon>Thermodesulfobacteriota</taxon>
        <taxon>Syntrophobacteria</taxon>
        <taxon>Syntrophobacterales</taxon>
        <taxon>Syntrophobacteraceae</taxon>
        <taxon>Desulfacinum</taxon>
    </lineage>
</organism>
<dbReference type="Proteomes" id="UP000192783">
    <property type="component" value="Unassembled WGS sequence"/>
</dbReference>
<evidence type="ECO:0000256" key="3">
    <source>
        <dbReference type="ARBA" id="ARBA00022741"/>
    </source>
</evidence>
<feature type="domain" description="NAD/GMP synthase" evidence="6">
    <location>
        <begin position="23"/>
        <end position="66"/>
    </location>
</feature>
<dbReference type="SUPFAM" id="SSF52402">
    <property type="entry name" value="Adenine nucleotide alpha hydrolases-like"/>
    <property type="match status" value="1"/>
</dbReference>